<comment type="caution">
    <text evidence="8">The sequence shown here is derived from an EMBL/GenBank/DDBJ whole genome shotgun (WGS) entry which is preliminary data.</text>
</comment>
<evidence type="ECO:0000313" key="8">
    <source>
        <dbReference type="EMBL" id="TDG45275.1"/>
    </source>
</evidence>
<dbReference type="OrthoDB" id="428895at2759"/>
<evidence type="ECO:0000256" key="6">
    <source>
        <dbReference type="ARBA" id="ARBA00047179"/>
    </source>
</evidence>
<dbReference type="Proteomes" id="UP000295192">
    <property type="component" value="Unassembled WGS sequence"/>
</dbReference>
<evidence type="ECO:0000256" key="7">
    <source>
        <dbReference type="PIRNR" id="PIRNR038038"/>
    </source>
</evidence>
<dbReference type="EMBL" id="LSRL02000082">
    <property type="protein sequence ID" value="TDG45275.1"/>
    <property type="molecule type" value="Genomic_DNA"/>
</dbReference>
<proteinExistence type="inferred from homology"/>
<sequence>MEKAADEETFQIQALEIREPDENFDPQKPPESGEEYLTHMLYERKRCPAVVTKRSAKIKNNITSNGCEMLSSPPLPPHRCLLPTPEWRDVQVKNFNNARERVAALRLELKSHKYDQSVEPPLTADVDKWQEFCRTQQPLLSILLRLSQNDLELLLEMLCKWLQEPNQTSLEADEPSTSAKATKSIDLLHDAWLARWLYANLVCLHLPLEPHVFSTLRCIARSCVLLRNQLQPQEVERAAPYNLMITLIVLCFAQSDFNVYL</sequence>
<dbReference type="GO" id="GO:0005681">
    <property type="term" value="C:spliceosomal complex"/>
    <property type="evidence" value="ECO:0007669"/>
    <property type="project" value="UniProtKB-UniRule"/>
</dbReference>
<keyword evidence="9" id="KW-1185">Reference proteome</keyword>
<evidence type="ECO:0000256" key="3">
    <source>
        <dbReference type="ARBA" id="ARBA00022664"/>
    </source>
</evidence>
<evidence type="ECO:0000256" key="1">
    <source>
        <dbReference type="ARBA" id="ARBA00004496"/>
    </source>
</evidence>
<keyword evidence="2 7" id="KW-0963">Cytoplasm</keyword>
<evidence type="ECO:0000313" key="9">
    <source>
        <dbReference type="Proteomes" id="UP000295192"/>
    </source>
</evidence>
<organism evidence="8 9">
    <name type="scientific">Drosophila navojoa</name>
    <name type="common">Fruit fly</name>
    <dbReference type="NCBI Taxonomy" id="7232"/>
    <lineage>
        <taxon>Eukaryota</taxon>
        <taxon>Metazoa</taxon>
        <taxon>Ecdysozoa</taxon>
        <taxon>Arthropoda</taxon>
        <taxon>Hexapoda</taxon>
        <taxon>Insecta</taxon>
        <taxon>Pterygota</taxon>
        <taxon>Neoptera</taxon>
        <taxon>Endopterygota</taxon>
        <taxon>Diptera</taxon>
        <taxon>Brachycera</taxon>
        <taxon>Muscomorpha</taxon>
        <taxon>Ephydroidea</taxon>
        <taxon>Drosophilidae</taxon>
        <taxon>Drosophila</taxon>
    </lineage>
</organism>
<comment type="subcellular location">
    <subcellularLocation>
        <location evidence="1">Cytoplasm</location>
    </subcellularLocation>
</comment>
<dbReference type="PIRSF" id="PIRSF038038">
    <property type="entry name" value="SMN_Gemin2"/>
    <property type="match status" value="1"/>
</dbReference>
<dbReference type="OMA" id="PHKCLLP"/>
<dbReference type="PANTHER" id="PTHR12794:SF0">
    <property type="entry name" value="GEM-ASSOCIATED PROTEIN 2"/>
    <property type="match status" value="1"/>
</dbReference>
<dbReference type="GO" id="GO:0000387">
    <property type="term" value="P:spliceosomal snRNP assembly"/>
    <property type="evidence" value="ECO:0007669"/>
    <property type="project" value="UniProtKB-UniRule"/>
</dbReference>
<dbReference type="STRING" id="7232.A0A484BBX6"/>
<dbReference type="PANTHER" id="PTHR12794">
    <property type="entry name" value="GEMIN2"/>
    <property type="match status" value="1"/>
</dbReference>
<name>A0A484BBX6_DRONA</name>
<dbReference type="InterPro" id="IPR017364">
    <property type="entry name" value="GEMIN2"/>
</dbReference>
<dbReference type="GO" id="GO:0000245">
    <property type="term" value="P:spliceosomal complex assembly"/>
    <property type="evidence" value="ECO:0007669"/>
    <property type="project" value="UniProtKB-UniRule"/>
</dbReference>
<evidence type="ECO:0000256" key="4">
    <source>
        <dbReference type="ARBA" id="ARBA00023187"/>
    </source>
</evidence>
<dbReference type="KEGG" id="dnv:108651004"/>
<dbReference type="InterPro" id="IPR035426">
    <property type="entry name" value="Gemin2/Brr1"/>
</dbReference>
<comment type="subunit">
    <text evidence="7">Part of the core SMN complex.</text>
</comment>
<dbReference type="Pfam" id="PF04938">
    <property type="entry name" value="SIP1"/>
    <property type="match status" value="1"/>
</dbReference>
<dbReference type="GO" id="GO:0032797">
    <property type="term" value="C:SMN complex"/>
    <property type="evidence" value="ECO:0007669"/>
    <property type="project" value="UniProtKB-UniRule"/>
</dbReference>
<keyword evidence="4 7" id="KW-0508">mRNA splicing</keyword>
<reference evidence="8 9" key="1">
    <citation type="journal article" date="2019" name="J. Hered.">
        <title>An Improved Genome Assembly for Drosophila navojoa, the Basal Species in the mojavensis Cluster.</title>
        <authorList>
            <person name="Vanderlinde T."/>
            <person name="Dupim E.G."/>
            <person name="Nazario-Yepiz N.O."/>
            <person name="Carvalho A.B."/>
        </authorList>
    </citation>
    <scope>NUCLEOTIDE SEQUENCE [LARGE SCALE GENOMIC DNA]</scope>
    <source>
        <strain evidence="8">Navoj_Jal97</strain>
        <tissue evidence="8">Whole organism</tissue>
    </source>
</reference>
<dbReference type="Gene3D" id="1.20.58.1070">
    <property type="match status" value="1"/>
</dbReference>
<gene>
    <name evidence="8" type="ORF">AWZ03_008337</name>
</gene>
<evidence type="ECO:0000256" key="2">
    <source>
        <dbReference type="ARBA" id="ARBA00022490"/>
    </source>
</evidence>
<comment type="function">
    <text evidence="7">The SMN complex catalyzes the assembly of small nuclear ribonucleoproteins (snRNPs), the building blocks of the spliceosome, and thereby plays an important role in the splicing of cellular pre-mRNAs.</text>
</comment>
<protein>
    <recommendedName>
        <fullName evidence="6 7">Gem-associated protein 2</fullName>
    </recommendedName>
</protein>
<dbReference type="AlphaFoldDB" id="A0A484BBX6"/>
<keyword evidence="3 7" id="KW-0507">mRNA processing</keyword>
<comment type="similarity">
    <text evidence="5 7">Belongs to the gemin-2 family.</text>
</comment>
<accession>A0A484BBX6</accession>
<evidence type="ECO:0000256" key="5">
    <source>
        <dbReference type="ARBA" id="ARBA00025758"/>
    </source>
</evidence>